<accession>A0A423VT74</accession>
<gene>
    <name evidence="1" type="ORF">VMCG_08626</name>
</gene>
<keyword evidence="2" id="KW-1185">Reference proteome</keyword>
<proteinExistence type="predicted"/>
<sequence length="466" mass="51533">MLSDPKVTILGRDPTHRKHAINGYAFQQDAITSFNGWQYAVFYSTVTPDSASEPLFVHLARRQLPDGPWEIIVFEDYPQTTDDGHNTVQMGICPGDGTIHLSYDHHCDVLRYRHSVRNLAQDPTAFQWDPSLFTPTLDYLPGLSASSHDKHFAYVTYPRLGALGSTGAMFLSLRDGKAGLGSDHLYLYRGSGGATGSWEFVGTPLTGLQSNPYVHGWDFSMSSSGGDSGDREYGGGDGRLHVTWVWRGFVWYEGWDDPEDTKHKTQAGPNGAENNRDICYAYSDDLGHTWRNGEGVVAADLRKGETIDDSDAAGVVAFRIPKGSGLMNQESQVVDRDGGVHVLNRDTLDGGEHMWKHYYRSPDGTWISRSIKTIDGPRRGRLAVTRDGDLLIILPGTTTPTMTILKATKTSGYADYEEAWTGKGLLGEPLVDGPRLEKENILSVFVRRDVENSEGERVVAVLDFQL</sequence>
<evidence type="ECO:0008006" key="3">
    <source>
        <dbReference type="Google" id="ProtNLM"/>
    </source>
</evidence>
<evidence type="ECO:0000313" key="1">
    <source>
        <dbReference type="EMBL" id="ROV94278.1"/>
    </source>
</evidence>
<comment type="caution">
    <text evidence="1">The sequence shown here is derived from an EMBL/GenBank/DDBJ whole genome shotgun (WGS) entry which is preliminary data.</text>
</comment>
<dbReference type="OrthoDB" id="9978204at2759"/>
<dbReference type="EMBL" id="LKEA01000041">
    <property type="protein sequence ID" value="ROV94278.1"/>
    <property type="molecule type" value="Genomic_DNA"/>
</dbReference>
<name>A0A423VT74_9PEZI</name>
<dbReference type="Pfam" id="PF15892">
    <property type="entry name" value="BNR_4"/>
    <property type="match status" value="1"/>
</dbReference>
<protein>
    <recommendedName>
        <fullName evidence="3">Sialidase domain-containing protein</fullName>
    </recommendedName>
</protein>
<dbReference type="AlphaFoldDB" id="A0A423VT74"/>
<organism evidence="1 2">
    <name type="scientific">Cytospora schulzeri</name>
    <dbReference type="NCBI Taxonomy" id="448051"/>
    <lineage>
        <taxon>Eukaryota</taxon>
        <taxon>Fungi</taxon>
        <taxon>Dikarya</taxon>
        <taxon>Ascomycota</taxon>
        <taxon>Pezizomycotina</taxon>
        <taxon>Sordariomycetes</taxon>
        <taxon>Sordariomycetidae</taxon>
        <taxon>Diaporthales</taxon>
        <taxon>Cytosporaceae</taxon>
        <taxon>Cytospora</taxon>
    </lineage>
</organism>
<evidence type="ECO:0000313" key="2">
    <source>
        <dbReference type="Proteomes" id="UP000283895"/>
    </source>
</evidence>
<reference evidence="1 2" key="1">
    <citation type="submission" date="2015-09" db="EMBL/GenBank/DDBJ databases">
        <title>Host preference determinants of Valsa canker pathogens revealed by comparative genomics.</title>
        <authorList>
            <person name="Yin Z."/>
            <person name="Huang L."/>
        </authorList>
    </citation>
    <scope>NUCLEOTIDE SEQUENCE [LARGE SCALE GENOMIC DNA]</scope>
    <source>
        <strain evidence="1 2">03-1</strain>
    </source>
</reference>
<dbReference type="Proteomes" id="UP000283895">
    <property type="component" value="Unassembled WGS sequence"/>
</dbReference>